<proteinExistence type="predicted"/>
<dbReference type="PATRIC" id="fig|1513271.3.peg.3506"/>
<dbReference type="GO" id="GO:0006281">
    <property type="term" value="P:DNA repair"/>
    <property type="evidence" value="ECO:0007669"/>
    <property type="project" value="InterPro"/>
</dbReference>
<dbReference type="Gene3D" id="1.10.150.280">
    <property type="entry name" value="AF1531-like domain"/>
    <property type="match status" value="1"/>
</dbReference>
<dbReference type="EMBL" id="LAZL01000036">
    <property type="protein sequence ID" value="KMT63954.1"/>
    <property type="molecule type" value="Genomic_DNA"/>
</dbReference>
<dbReference type="InterPro" id="IPR051675">
    <property type="entry name" value="Endo/Exo/Phosphatase_dom_1"/>
</dbReference>
<reference evidence="2 3" key="1">
    <citation type="submission" date="2015-04" db="EMBL/GenBank/DDBJ databases">
        <title>Draft Genome Sequence of the Novel Agar-Digesting Marine Bacterium Q1.</title>
        <authorList>
            <person name="Li Y."/>
            <person name="Li D."/>
            <person name="Chen G."/>
            <person name="Du Z."/>
        </authorList>
    </citation>
    <scope>NUCLEOTIDE SEQUENCE [LARGE SCALE GENOMIC DNA]</scope>
    <source>
        <strain evidence="2 3">Q1</strain>
    </source>
</reference>
<dbReference type="Proteomes" id="UP000037600">
    <property type="component" value="Unassembled WGS sequence"/>
</dbReference>
<evidence type="ECO:0000259" key="1">
    <source>
        <dbReference type="SMART" id="SM00278"/>
    </source>
</evidence>
<dbReference type="GO" id="GO:0015628">
    <property type="term" value="P:protein secretion by the type II secretion system"/>
    <property type="evidence" value="ECO:0007669"/>
    <property type="project" value="TreeGrafter"/>
</dbReference>
<dbReference type="AlphaFoldDB" id="A0A0J8GRN5"/>
<comment type="caution">
    <text evidence="2">The sequence shown here is derived from an EMBL/GenBank/DDBJ whole genome shotgun (WGS) entry which is preliminary data.</text>
</comment>
<dbReference type="InterPro" id="IPR010994">
    <property type="entry name" value="RuvA_2-like"/>
</dbReference>
<dbReference type="GO" id="GO:0015627">
    <property type="term" value="C:type II protein secretion system complex"/>
    <property type="evidence" value="ECO:0007669"/>
    <property type="project" value="TreeGrafter"/>
</dbReference>
<evidence type="ECO:0000313" key="3">
    <source>
        <dbReference type="Proteomes" id="UP000037600"/>
    </source>
</evidence>
<dbReference type="PANTHER" id="PTHR21180:SF32">
    <property type="entry name" value="ENDONUCLEASE_EXONUCLEASE_PHOSPHATASE FAMILY DOMAIN-CONTAINING PROTEIN 1"/>
    <property type="match status" value="1"/>
</dbReference>
<dbReference type="PANTHER" id="PTHR21180">
    <property type="entry name" value="ENDONUCLEASE/EXONUCLEASE/PHOSPHATASE FAMILY DOMAIN-CONTAINING PROTEIN 1"/>
    <property type="match status" value="1"/>
</dbReference>
<protein>
    <recommendedName>
        <fullName evidence="1">Helix-hairpin-helix DNA-binding motif class 1 domain-containing protein</fullName>
    </recommendedName>
</protein>
<dbReference type="InterPro" id="IPR003583">
    <property type="entry name" value="Hlx-hairpin-Hlx_DNA-bd_motif"/>
</dbReference>
<feature type="domain" description="Helix-hairpin-helix DNA-binding motif class 1" evidence="1">
    <location>
        <begin position="56"/>
        <end position="75"/>
    </location>
</feature>
<accession>A0A0J8GRN5</accession>
<dbReference type="Pfam" id="PF12836">
    <property type="entry name" value="HHH_3"/>
    <property type="match status" value="1"/>
</dbReference>
<dbReference type="SUPFAM" id="SSF47781">
    <property type="entry name" value="RuvA domain 2-like"/>
    <property type="match status" value="1"/>
</dbReference>
<organism evidence="2 3">
    <name type="scientific">Catenovulum maritimum</name>
    <dbReference type="NCBI Taxonomy" id="1513271"/>
    <lineage>
        <taxon>Bacteria</taxon>
        <taxon>Pseudomonadati</taxon>
        <taxon>Pseudomonadota</taxon>
        <taxon>Gammaproteobacteria</taxon>
        <taxon>Alteromonadales</taxon>
        <taxon>Alteromonadaceae</taxon>
        <taxon>Catenovulum</taxon>
    </lineage>
</organism>
<keyword evidence="3" id="KW-1185">Reference proteome</keyword>
<dbReference type="STRING" id="1513271.XM47_17085"/>
<feature type="domain" description="Helix-hairpin-helix DNA-binding motif class 1" evidence="1">
    <location>
        <begin position="26"/>
        <end position="45"/>
    </location>
</feature>
<dbReference type="NCBIfam" id="TIGR00426">
    <property type="entry name" value="competence protein ComEA helix-hairpin-helix repeat region"/>
    <property type="match status" value="1"/>
</dbReference>
<dbReference type="InterPro" id="IPR004509">
    <property type="entry name" value="Competence_ComEA_HhH"/>
</dbReference>
<evidence type="ECO:0000313" key="2">
    <source>
        <dbReference type="EMBL" id="KMT63954.1"/>
    </source>
</evidence>
<dbReference type="SMART" id="SM00278">
    <property type="entry name" value="HhH1"/>
    <property type="match status" value="2"/>
</dbReference>
<dbReference type="GO" id="GO:0003677">
    <property type="term" value="F:DNA binding"/>
    <property type="evidence" value="ECO:0007669"/>
    <property type="project" value="InterPro"/>
</dbReference>
<name>A0A0J8GRN5_9ALTE</name>
<sequence>MSGKIKETTKKSMDINKLNINDVDLKTLSKVKGIGKSKAKAILEYIKLKGKIQSMEELAKVKGIGKSTLKKLKQNFVAAE</sequence>
<gene>
    <name evidence="2" type="ORF">XM47_17085</name>
</gene>